<name>A0ACC0WTU4_9STRA</name>
<dbReference type="EMBL" id="CM047580">
    <property type="protein sequence ID" value="KAI9921440.1"/>
    <property type="molecule type" value="Genomic_DNA"/>
</dbReference>
<keyword evidence="2" id="KW-1185">Reference proteome</keyword>
<evidence type="ECO:0000313" key="1">
    <source>
        <dbReference type="EMBL" id="KAI9921440.1"/>
    </source>
</evidence>
<protein>
    <submittedName>
        <fullName evidence="1">Uncharacterized protein</fullName>
    </submittedName>
</protein>
<dbReference type="Proteomes" id="UP001163321">
    <property type="component" value="Chromosome 1"/>
</dbReference>
<accession>A0ACC0WTU4</accession>
<organism evidence="1 2">
    <name type="scientific">Peronosclerospora sorghi</name>
    <dbReference type="NCBI Taxonomy" id="230839"/>
    <lineage>
        <taxon>Eukaryota</taxon>
        <taxon>Sar</taxon>
        <taxon>Stramenopiles</taxon>
        <taxon>Oomycota</taxon>
        <taxon>Peronosporomycetes</taxon>
        <taxon>Peronosporales</taxon>
        <taxon>Peronosporaceae</taxon>
        <taxon>Peronosclerospora</taxon>
    </lineage>
</organism>
<evidence type="ECO:0000313" key="2">
    <source>
        <dbReference type="Proteomes" id="UP001163321"/>
    </source>
</evidence>
<sequence length="109" mass="11854">MVPEVGATKFHSSQPVREQAITESDNNNKLFSRVIRIDSGIPKSSPSASPVANQDLNGTTTSDATLNLIATMSLQDMRAAYNKSKASFFRKVFTKSVQGSSPSRDGFER</sequence>
<comment type="caution">
    <text evidence="1">The sequence shown here is derived from an EMBL/GenBank/DDBJ whole genome shotgun (WGS) entry which is preliminary data.</text>
</comment>
<reference evidence="1 2" key="1">
    <citation type="journal article" date="2022" name="bioRxiv">
        <title>The genome of the oomycete Peronosclerospora sorghi, a cosmopolitan pathogen of maize and sorghum, is inflated with dispersed pseudogenes.</title>
        <authorList>
            <person name="Fletcher K."/>
            <person name="Martin F."/>
            <person name="Isakeit T."/>
            <person name="Cavanaugh K."/>
            <person name="Magill C."/>
            <person name="Michelmore R."/>
        </authorList>
    </citation>
    <scope>NUCLEOTIDE SEQUENCE [LARGE SCALE GENOMIC DNA]</scope>
    <source>
        <strain evidence="1">P6</strain>
    </source>
</reference>
<proteinExistence type="predicted"/>
<gene>
    <name evidence="1" type="ORF">PsorP6_000157</name>
</gene>